<dbReference type="AlphaFoldDB" id="A0A1N7QCD2"/>
<evidence type="ECO:0000259" key="1">
    <source>
        <dbReference type="SMART" id="SM00858"/>
    </source>
</evidence>
<name>A0A1N7QCD2_9PROT</name>
<dbReference type="Pfam" id="PF08666">
    <property type="entry name" value="SAF"/>
    <property type="match status" value="1"/>
</dbReference>
<dbReference type="Proteomes" id="UP000185678">
    <property type="component" value="Unassembled WGS sequence"/>
</dbReference>
<dbReference type="InterPro" id="IPR017592">
    <property type="entry name" value="Pilus_assmbl_Flp-typ_CpaB"/>
</dbReference>
<evidence type="ECO:0000313" key="3">
    <source>
        <dbReference type="Proteomes" id="UP000185678"/>
    </source>
</evidence>
<dbReference type="STRING" id="80876.SAMN05421779_1154"/>
<dbReference type="SMART" id="SM00858">
    <property type="entry name" value="SAF"/>
    <property type="match status" value="1"/>
</dbReference>
<evidence type="ECO:0000313" key="2">
    <source>
        <dbReference type="EMBL" id="SIT20548.1"/>
    </source>
</evidence>
<protein>
    <submittedName>
        <fullName evidence="2">Pilus assembly protein CpaB</fullName>
    </submittedName>
</protein>
<dbReference type="RefSeq" id="WP_076402193.1">
    <property type="nucleotide sequence ID" value="NZ_FTOA01000015.1"/>
</dbReference>
<dbReference type="OrthoDB" id="163768at2"/>
<keyword evidence="3" id="KW-1185">Reference proteome</keyword>
<reference evidence="2 3" key="1">
    <citation type="submission" date="2017-01" db="EMBL/GenBank/DDBJ databases">
        <authorList>
            <person name="Mah S.A."/>
            <person name="Swanson W.J."/>
            <person name="Moy G.W."/>
            <person name="Vacquier V.D."/>
        </authorList>
    </citation>
    <scope>NUCLEOTIDE SEQUENCE [LARGE SCALE GENOMIC DNA]</scope>
    <source>
        <strain evidence="2 3">DSM 11589</strain>
    </source>
</reference>
<dbReference type="NCBIfam" id="TIGR03177">
    <property type="entry name" value="pilus_cpaB"/>
    <property type="match status" value="1"/>
</dbReference>
<feature type="domain" description="SAF" evidence="1">
    <location>
        <begin position="51"/>
        <end position="117"/>
    </location>
</feature>
<dbReference type="InterPro" id="IPR031571">
    <property type="entry name" value="RcpC_dom"/>
</dbReference>
<dbReference type="EMBL" id="FTOA01000015">
    <property type="protein sequence ID" value="SIT20548.1"/>
    <property type="molecule type" value="Genomic_DNA"/>
</dbReference>
<dbReference type="Pfam" id="PF16976">
    <property type="entry name" value="RcpC"/>
    <property type="match status" value="1"/>
</dbReference>
<dbReference type="CDD" id="cd11614">
    <property type="entry name" value="SAF_CpaB_FlgA_like"/>
    <property type="match status" value="1"/>
</dbReference>
<gene>
    <name evidence="2" type="ORF">SAMN05421779_1154</name>
</gene>
<sequence>MKKNSIFLLAGAFVLAIGVALLARTLLTPPPPPVVAKVETRPEPPPPPSRKAILVATRDLHPGEFIDGSHMDWREVEDNPSRSLYFIKGADQQETLYGATVRQPVEAGQPLTVSVVVRQGEPGFLAALLKPGMRAVSIPTSRMESNFGLVSSGDRVDVILGLKREDSLTVASEGASAPNLAAQTILRDVRVLALNNQARGEMYVRPEEDAKDSGRRTGGGTTTFETVTLEVTPADAEKLAVAKEVGSLQLALRSAREPFDPEEIFLTSGVTTLRATTDVYVTRPASSSTASVQAFRGSSSESITLSGR</sequence>
<accession>A0A1N7QCD2</accession>
<proteinExistence type="predicted"/>
<dbReference type="InterPro" id="IPR013974">
    <property type="entry name" value="SAF"/>
</dbReference>
<organism evidence="2 3">
    <name type="scientific">Insolitispirillum peregrinum</name>
    <dbReference type="NCBI Taxonomy" id="80876"/>
    <lineage>
        <taxon>Bacteria</taxon>
        <taxon>Pseudomonadati</taxon>
        <taxon>Pseudomonadota</taxon>
        <taxon>Alphaproteobacteria</taxon>
        <taxon>Rhodospirillales</taxon>
        <taxon>Novispirillaceae</taxon>
        <taxon>Insolitispirillum</taxon>
    </lineage>
</organism>